<dbReference type="Gene3D" id="3.40.50.1820">
    <property type="entry name" value="alpha/beta hydrolase"/>
    <property type="match status" value="1"/>
</dbReference>
<dbReference type="Proteomes" id="UP000823775">
    <property type="component" value="Unassembled WGS sequence"/>
</dbReference>
<evidence type="ECO:0000256" key="1">
    <source>
        <dbReference type="ARBA" id="ARBA00000721"/>
    </source>
</evidence>
<reference evidence="10 11" key="1">
    <citation type="journal article" date="2021" name="BMC Genomics">
        <title>Datura genome reveals duplications of psychoactive alkaloid biosynthetic genes and high mutation rate following tissue culture.</title>
        <authorList>
            <person name="Rajewski A."/>
            <person name="Carter-House D."/>
            <person name="Stajich J."/>
            <person name="Litt A."/>
        </authorList>
    </citation>
    <scope>NUCLEOTIDE SEQUENCE [LARGE SCALE GENOMIC DNA]</scope>
    <source>
        <strain evidence="10">AR-01</strain>
    </source>
</reference>
<organism evidence="10 11">
    <name type="scientific">Datura stramonium</name>
    <name type="common">Jimsonweed</name>
    <name type="synonym">Common thornapple</name>
    <dbReference type="NCBI Taxonomy" id="4076"/>
    <lineage>
        <taxon>Eukaryota</taxon>
        <taxon>Viridiplantae</taxon>
        <taxon>Streptophyta</taxon>
        <taxon>Embryophyta</taxon>
        <taxon>Tracheophyta</taxon>
        <taxon>Spermatophyta</taxon>
        <taxon>Magnoliopsida</taxon>
        <taxon>eudicotyledons</taxon>
        <taxon>Gunneridae</taxon>
        <taxon>Pentapetalae</taxon>
        <taxon>asterids</taxon>
        <taxon>lamiids</taxon>
        <taxon>Solanales</taxon>
        <taxon>Solanaceae</taxon>
        <taxon>Solanoideae</taxon>
        <taxon>Datureae</taxon>
        <taxon>Datura</taxon>
    </lineage>
</organism>
<dbReference type="InterPro" id="IPR045550">
    <property type="entry name" value="AARE_N"/>
</dbReference>
<comment type="subunit">
    <text evidence="4">Homotetramer.</text>
</comment>
<dbReference type="Pfam" id="PF19283">
    <property type="entry name" value="APEH_N"/>
    <property type="match status" value="1"/>
</dbReference>
<dbReference type="EC" id="3.4.19.1" evidence="5"/>
<keyword evidence="7" id="KW-0378">Hydrolase</keyword>
<comment type="caution">
    <text evidence="10">The sequence shown here is derived from an EMBL/GenBank/DDBJ whole genome shotgun (WGS) entry which is preliminary data.</text>
</comment>
<protein>
    <recommendedName>
        <fullName evidence="5">acylaminoacyl-peptidase</fullName>
        <ecNumber evidence="5">3.4.19.1</ecNumber>
    </recommendedName>
</protein>
<name>A0ABS8VMM8_DATST</name>
<comment type="catalytic activity">
    <reaction evidence="1">
        <text>Cleavage of an N-acetyl or N-formyl amino acid from the N-terminus of a polypeptide.</text>
        <dbReference type="EC" id="3.4.19.1"/>
    </reaction>
</comment>
<dbReference type="Pfam" id="PF00326">
    <property type="entry name" value="Peptidase_S9"/>
    <property type="match status" value="1"/>
</dbReference>
<dbReference type="EMBL" id="JACEIK010005256">
    <property type="protein sequence ID" value="MCE0481079.1"/>
    <property type="molecule type" value="Genomic_DNA"/>
</dbReference>
<evidence type="ECO:0000259" key="9">
    <source>
        <dbReference type="Pfam" id="PF19283"/>
    </source>
</evidence>
<dbReference type="SUPFAM" id="SSF53474">
    <property type="entry name" value="alpha/beta-Hydrolases"/>
    <property type="match status" value="1"/>
</dbReference>
<dbReference type="PANTHER" id="PTHR42776:SF4">
    <property type="entry name" value="ACYLAMINO-ACID-RELEASING ENZYME"/>
    <property type="match status" value="1"/>
</dbReference>
<evidence type="ECO:0000256" key="7">
    <source>
        <dbReference type="ARBA" id="ARBA00022801"/>
    </source>
</evidence>
<dbReference type="PANTHER" id="PTHR42776">
    <property type="entry name" value="SERINE PEPTIDASE S9 FAMILY MEMBER"/>
    <property type="match status" value="1"/>
</dbReference>
<feature type="domain" description="Acylamino-acid-releasing enzyme N-terminal" evidence="9">
    <location>
        <begin position="2"/>
        <end position="70"/>
    </location>
</feature>
<evidence type="ECO:0000259" key="8">
    <source>
        <dbReference type="Pfam" id="PF00326"/>
    </source>
</evidence>
<evidence type="ECO:0000256" key="4">
    <source>
        <dbReference type="ARBA" id="ARBA00011881"/>
    </source>
</evidence>
<comment type="similarity">
    <text evidence="3">Belongs to the peptidase S9C family.</text>
</comment>
<evidence type="ECO:0000256" key="2">
    <source>
        <dbReference type="ARBA" id="ARBA00004496"/>
    </source>
</evidence>
<dbReference type="InterPro" id="IPR029058">
    <property type="entry name" value="AB_hydrolase_fold"/>
</dbReference>
<comment type="subcellular location">
    <subcellularLocation>
        <location evidence="2">Cytoplasm</location>
    </subcellularLocation>
</comment>
<accession>A0ABS8VMM8</accession>
<keyword evidence="11" id="KW-1185">Reference proteome</keyword>
<keyword evidence="6" id="KW-0963">Cytoplasm</keyword>
<gene>
    <name evidence="10" type="ORF">HAX54_038477</name>
</gene>
<feature type="domain" description="Peptidase S9 prolyl oligopeptidase catalytic" evidence="8">
    <location>
        <begin position="182"/>
        <end position="231"/>
    </location>
</feature>
<evidence type="ECO:0000313" key="10">
    <source>
        <dbReference type="EMBL" id="MCE0481079.1"/>
    </source>
</evidence>
<evidence type="ECO:0000256" key="6">
    <source>
        <dbReference type="ARBA" id="ARBA00022490"/>
    </source>
</evidence>
<dbReference type="InterPro" id="IPR001375">
    <property type="entry name" value="Peptidase_S9_cat"/>
</dbReference>
<evidence type="ECO:0000256" key="3">
    <source>
        <dbReference type="ARBA" id="ARBA00010040"/>
    </source>
</evidence>
<evidence type="ECO:0000256" key="5">
    <source>
        <dbReference type="ARBA" id="ARBA00012917"/>
    </source>
</evidence>
<evidence type="ECO:0000313" key="11">
    <source>
        <dbReference type="Proteomes" id="UP000823775"/>
    </source>
</evidence>
<proteinExistence type="inferred from homology"/>
<sequence>MICPEDGCFPGLYCFSLLSRPWLSDGYTMILSSIWGSTQVIISVNVISGNISRISSGDSSFSWNVLALDDVTYHSCLLSSGTVFLAIVWFPLPVRHPQRLHGVGYPLVTAKKGSKSREKRKGLGVFTSEGNNAAVLLLSFLRQFRKVSYFLFSEYLILLLLEFWRAVQSLLGKLDPEYMFSGLADPSKIAVLSGSHGGFLTTHLIGQAPDKFAAAVAKICVCNLALMVRTPKLFLLGAKDLRVPMSTGLQEIETGDDVSHGTCSVIAIIDWKSPDRSLRNRTHKTTNPPFRRRTLSCMLPPEQYKLGYRKLYEGGRFAAVQQAGRNQIQFSLFLPKRQQVGATRMFVPVPLPSELVARLIFTAEVVCIIASSICDGGWEEEKTQAWSYIGRDHFGDKIETDLY</sequence>